<accession>A0A1B9P250</accession>
<evidence type="ECO:0000259" key="5">
    <source>
        <dbReference type="Pfam" id="PF12945"/>
    </source>
</evidence>
<evidence type="ECO:0000259" key="4">
    <source>
        <dbReference type="Pfam" id="PF07238"/>
    </source>
</evidence>
<dbReference type="SUPFAM" id="SSF141371">
    <property type="entry name" value="PilZ domain-like"/>
    <property type="match status" value="2"/>
</dbReference>
<dbReference type="Pfam" id="PF07238">
    <property type="entry name" value="PilZ"/>
    <property type="match status" value="1"/>
</dbReference>
<dbReference type="STRING" id="688.A6E04_11360"/>
<name>A0A1B9P250_ALILO</name>
<gene>
    <name evidence="6" type="ORF">A6E04_11360</name>
</gene>
<dbReference type="AlphaFoldDB" id="A0A1B9P250"/>
<proteinExistence type="predicted"/>
<evidence type="ECO:0000256" key="3">
    <source>
        <dbReference type="ARBA" id="ARBA00023143"/>
    </source>
</evidence>
<reference evidence="6 7" key="1">
    <citation type="submission" date="2016-06" db="EMBL/GenBank/DDBJ databases">
        <authorList>
            <person name="Kjaerup R.B."/>
            <person name="Dalgaard T.S."/>
            <person name="Juul-Madsen H.R."/>
        </authorList>
    </citation>
    <scope>NUCLEOTIDE SEQUENCE [LARGE SCALE GENOMIC DNA]</scope>
    <source>
        <strain evidence="6 7">1S159</strain>
    </source>
</reference>
<evidence type="ECO:0000313" key="6">
    <source>
        <dbReference type="EMBL" id="OCH22429.1"/>
    </source>
</evidence>
<sequence>MSNVSLSTNQNELKKMDIGGRVMIEVNCPNGKSAQVSSTLIGFKKGQYIFIEYPSATSLEFNKIYLEGADVTFRAITNTTYRDVIAFRTKIHSVIYRPMEMICLYAPSSISMRQIRSHQRIDANFSCKVASSNNSISGTMVDFSSGGCAIYSPSETASLLNQNVTINVNTENNTNIILHGVVKSIDTKNQLSKIGIMFNTDNIDDSSLQTLHHLAAFKELG</sequence>
<dbReference type="InterPro" id="IPR012349">
    <property type="entry name" value="Split_barrel_FMN-bd"/>
</dbReference>
<organism evidence="6 7">
    <name type="scientific">Aliivibrio logei</name>
    <name type="common">Vibrio logei</name>
    <dbReference type="NCBI Taxonomy" id="688"/>
    <lineage>
        <taxon>Bacteria</taxon>
        <taxon>Pseudomonadati</taxon>
        <taxon>Pseudomonadota</taxon>
        <taxon>Gammaproteobacteria</taxon>
        <taxon>Vibrionales</taxon>
        <taxon>Vibrionaceae</taxon>
        <taxon>Aliivibrio</taxon>
    </lineage>
</organism>
<keyword evidence="2" id="KW-0547">Nucleotide-binding</keyword>
<keyword evidence="1" id="KW-0973">c-di-GMP</keyword>
<keyword evidence="3" id="KW-0975">Bacterial flagellum</keyword>
<dbReference type="InterPro" id="IPR009875">
    <property type="entry name" value="PilZ_domain"/>
</dbReference>
<evidence type="ECO:0000256" key="2">
    <source>
        <dbReference type="ARBA" id="ARBA00022741"/>
    </source>
</evidence>
<dbReference type="InterPro" id="IPR009926">
    <property type="entry name" value="T3SS_YcgR_PilZN"/>
</dbReference>
<dbReference type="RefSeq" id="WP_017023450.1">
    <property type="nucleotide sequence ID" value="NZ_CAWMPN010000008.1"/>
</dbReference>
<feature type="domain" description="PilZ" evidence="4">
    <location>
        <begin position="114"/>
        <end position="214"/>
    </location>
</feature>
<dbReference type="Pfam" id="PF12945">
    <property type="entry name" value="PilZNR"/>
    <property type="match status" value="1"/>
</dbReference>
<dbReference type="Gene3D" id="2.40.10.220">
    <property type="entry name" value="predicted glycosyltransferase like domains"/>
    <property type="match status" value="1"/>
</dbReference>
<dbReference type="Gene3D" id="2.30.110.10">
    <property type="entry name" value="Electron Transport, Fmn-binding Protein, Chain A"/>
    <property type="match status" value="1"/>
</dbReference>
<evidence type="ECO:0000313" key="7">
    <source>
        <dbReference type="Proteomes" id="UP000093523"/>
    </source>
</evidence>
<dbReference type="Proteomes" id="UP000093523">
    <property type="component" value="Unassembled WGS sequence"/>
</dbReference>
<comment type="caution">
    <text evidence="6">The sequence shown here is derived from an EMBL/GenBank/DDBJ whole genome shotgun (WGS) entry which is preliminary data.</text>
</comment>
<evidence type="ECO:0000256" key="1">
    <source>
        <dbReference type="ARBA" id="ARBA00022636"/>
    </source>
</evidence>
<protein>
    <submittedName>
        <fullName evidence="6">Pilus assembly protein PilZ</fullName>
    </submittedName>
</protein>
<dbReference type="OrthoDB" id="5915058at2"/>
<dbReference type="EMBL" id="MAJU01000008">
    <property type="protein sequence ID" value="OCH22429.1"/>
    <property type="molecule type" value="Genomic_DNA"/>
</dbReference>
<dbReference type="GO" id="GO:0035438">
    <property type="term" value="F:cyclic-di-GMP binding"/>
    <property type="evidence" value="ECO:0007669"/>
    <property type="project" value="InterPro"/>
</dbReference>
<feature type="domain" description="Type III secretion system flagellar brake protein YcgR PilZN" evidence="5">
    <location>
        <begin position="18"/>
        <end position="107"/>
    </location>
</feature>